<feature type="domain" description="GAF" evidence="2">
    <location>
        <begin position="15"/>
        <end position="202"/>
    </location>
</feature>
<dbReference type="SMART" id="SM00331">
    <property type="entry name" value="PP2C_SIG"/>
    <property type="match status" value="1"/>
</dbReference>
<dbReference type="SMART" id="SM00065">
    <property type="entry name" value="GAF"/>
    <property type="match status" value="1"/>
</dbReference>
<dbReference type="InterPro" id="IPR052016">
    <property type="entry name" value="Bact_Sigma-Reg"/>
</dbReference>
<dbReference type="PANTHER" id="PTHR43156">
    <property type="entry name" value="STAGE II SPORULATION PROTEIN E-RELATED"/>
    <property type="match status" value="1"/>
</dbReference>
<dbReference type="Pfam" id="PF01590">
    <property type="entry name" value="GAF"/>
    <property type="match status" value="1"/>
</dbReference>
<dbReference type="Gene3D" id="3.60.40.10">
    <property type="entry name" value="PPM-type phosphatase domain"/>
    <property type="match status" value="1"/>
</dbReference>
<dbReference type="Gene3D" id="3.30.450.40">
    <property type="match status" value="1"/>
</dbReference>
<gene>
    <name evidence="4" type="ORF">J2Z77_000725</name>
</gene>
<sequence length="440" mass="46849">MSRGPERGASGADNDVDAVLQTALQRLALLAEATDALSSTLDGQEALRRLCRVLVPQLADWCAADLLDEHGRPYRAVVEHFDPSRPTGHLQGPLPSMTQTCTDPLARVLRGAGPLLADPAAVLAARDASALQAAQVRLFSTLGVKSAVIAPLRARRHVLGALTLARSGDQLALTADDLALIDDLAQRTALAVDNARLYASVQDTAEHLQRSLLPRLSDLTPLSVAARYIPARSAAEVGGDWFDCFRLPDGSTALIIGDVTGHDLPAAVTMGQLRNMLRALACDRKDPPGDILRRLDIATDTLYGGQTATGVYSRLVAASEGMWTLDYANAGHPPPLLITHDGDTRYLTGGHSILLGVDPHTARPSASELLAEGTTVLLYTDGLVERPREHLDTGLERLRQHAAALAREDVPTFLDELLAGLAQDSSDDIAVLALRLPPAQ</sequence>
<dbReference type="RefSeq" id="WP_189965696.1">
    <property type="nucleotide sequence ID" value="NZ_BMVL01000002.1"/>
</dbReference>
<name>A0ABS4KZY5_STRAV</name>
<protein>
    <submittedName>
        <fullName evidence="4">Serine phosphatase RsbU (Regulator of sigma subunit)</fullName>
    </submittedName>
</protein>
<evidence type="ECO:0000313" key="4">
    <source>
        <dbReference type="EMBL" id="MBP2034941.1"/>
    </source>
</evidence>
<dbReference type="InterPro" id="IPR036457">
    <property type="entry name" value="PPM-type-like_dom_sf"/>
</dbReference>
<accession>A0ABS4KZY5</accession>
<dbReference type="SUPFAM" id="SSF81606">
    <property type="entry name" value="PP2C-like"/>
    <property type="match status" value="1"/>
</dbReference>
<dbReference type="PANTHER" id="PTHR43156:SF2">
    <property type="entry name" value="STAGE II SPORULATION PROTEIN E"/>
    <property type="match status" value="1"/>
</dbReference>
<comment type="caution">
    <text evidence="4">The sequence shown here is derived from an EMBL/GenBank/DDBJ whole genome shotgun (WGS) entry which is preliminary data.</text>
</comment>
<evidence type="ECO:0000259" key="2">
    <source>
        <dbReference type="SMART" id="SM00065"/>
    </source>
</evidence>
<keyword evidence="5" id="KW-1185">Reference proteome</keyword>
<evidence type="ECO:0000259" key="3">
    <source>
        <dbReference type="SMART" id="SM00331"/>
    </source>
</evidence>
<dbReference type="SUPFAM" id="SSF55781">
    <property type="entry name" value="GAF domain-like"/>
    <property type="match status" value="1"/>
</dbReference>
<dbReference type="InterPro" id="IPR003018">
    <property type="entry name" value="GAF"/>
</dbReference>
<organism evidence="4 5">
    <name type="scientific">Streptomyces avidinii</name>
    <dbReference type="NCBI Taxonomy" id="1895"/>
    <lineage>
        <taxon>Bacteria</taxon>
        <taxon>Bacillati</taxon>
        <taxon>Actinomycetota</taxon>
        <taxon>Actinomycetes</taxon>
        <taxon>Kitasatosporales</taxon>
        <taxon>Streptomycetaceae</taxon>
        <taxon>Streptomyces</taxon>
    </lineage>
</organism>
<feature type="domain" description="PPM-type phosphatase" evidence="3">
    <location>
        <begin position="222"/>
        <end position="436"/>
    </location>
</feature>
<dbReference type="Pfam" id="PF07228">
    <property type="entry name" value="SpoIIE"/>
    <property type="match status" value="1"/>
</dbReference>
<dbReference type="Proteomes" id="UP001519310">
    <property type="component" value="Unassembled WGS sequence"/>
</dbReference>
<proteinExistence type="predicted"/>
<evidence type="ECO:0000256" key="1">
    <source>
        <dbReference type="ARBA" id="ARBA00022801"/>
    </source>
</evidence>
<keyword evidence="1" id="KW-0378">Hydrolase</keyword>
<evidence type="ECO:0000313" key="5">
    <source>
        <dbReference type="Proteomes" id="UP001519310"/>
    </source>
</evidence>
<dbReference type="EMBL" id="JAGGLQ010000001">
    <property type="protein sequence ID" value="MBP2034941.1"/>
    <property type="molecule type" value="Genomic_DNA"/>
</dbReference>
<reference evidence="4 5" key="1">
    <citation type="submission" date="2021-03" db="EMBL/GenBank/DDBJ databases">
        <title>Genomic Encyclopedia of Type Strains, Phase IV (KMG-IV): sequencing the most valuable type-strain genomes for metagenomic binning, comparative biology and taxonomic classification.</title>
        <authorList>
            <person name="Goeker M."/>
        </authorList>
    </citation>
    <scope>NUCLEOTIDE SEQUENCE [LARGE SCALE GENOMIC DNA]</scope>
    <source>
        <strain evidence="4 5">DSM 40526</strain>
    </source>
</reference>
<dbReference type="InterPro" id="IPR029016">
    <property type="entry name" value="GAF-like_dom_sf"/>
</dbReference>
<dbReference type="InterPro" id="IPR001932">
    <property type="entry name" value="PPM-type_phosphatase-like_dom"/>
</dbReference>